<dbReference type="NCBIfam" id="NF033559">
    <property type="entry name" value="transpos_IS1634"/>
    <property type="match status" value="1"/>
</dbReference>
<dbReference type="RefSeq" id="WP_152947893.1">
    <property type="nucleotide sequence ID" value="NZ_WHYR01000049.1"/>
</dbReference>
<reference evidence="2 3" key="1">
    <citation type="submission" date="2019-10" db="EMBL/GenBank/DDBJ databases">
        <title>Comparative genomics of sulfur disproportionating microorganisms.</title>
        <authorList>
            <person name="Ward L.M."/>
            <person name="Bertran E."/>
            <person name="Johnston D."/>
        </authorList>
    </citation>
    <scope>NUCLEOTIDE SEQUENCE [LARGE SCALE GENOMIC DNA]</scope>
    <source>
        <strain evidence="2 3">DSM 14055</strain>
    </source>
</reference>
<sequence length="529" mass="61623">MFVRKKAFTNKDGTTREYLQLVESYRVNGKSRQRVVANLGRLEDLQDGQLDRLIENLTRFSETQWVKMNLDETQASWSKQWGPALIFHNLWEEKLGLGPCVRRILNRTEKTSPFEEALFAMVLNRLCDPLSKLGLNERWLQGIYHPPLEKLQLHHFYLALDFVAEYKDEIESFLFDRVRNLFNCELDLVFWDTTSTYFEGSGPEELARYGYSKDKRPDRLPIMIGLLMTKEGIPVAHHIFPGNTGDVRTFKAAFSDLRRRFNVTRVIMVGDRGMVSKKVLQEISAAGLQYIVGVKMRRRPDIDRMLSWNAPYTRVKENLKVKEVWSNGISRYIFCFNPEGAERDRNARREMIIKLKKKLNSGNIKGLLGNKGYRQYLKASKNAVTIDHDAIRREARYDGKYMLKTNTDLPPDQVALAYKELWRVERAFRQLKSGLELRPIYHWTESRVRGHVMVCFLALVLESALIRYLKEKQSKAGYLQVMADLATLHAIQFSFNDKSYLFRTELNGDAYEAFRVLGLRPPLKAQILT</sequence>
<proteinExistence type="predicted"/>
<evidence type="ECO:0000313" key="3">
    <source>
        <dbReference type="Proteomes" id="UP000441717"/>
    </source>
</evidence>
<feature type="domain" description="Transposase IS4-like" evidence="1">
    <location>
        <begin position="198"/>
        <end position="461"/>
    </location>
</feature>
<dbReference type="PANTHER" id="PTHR34614:SF2">
    <property type="entry name" value="TRANSPOSASE IS4-LIKE DOMAIN-CONTAINING PROTEIN"/>
    <property type="match status" value="1"/>
</dbReference>
<dbReference type="EMBL" id="WHYR01000049">
    <property type="protein sequence ID" value="MQL53418.1"/>
    <property type="molecule type" value="Genomic_DNA"/>
</dbReference>
<dbReference type="InterPro" id="IPR012337">
    <property type="entry name" value="RNaseH-like_sf"/>
</dbReference>
<accession>A0A6N7IW89</accession>
<dbReference type="GO" id="GO:0006313">
    <property type="term" value="P:DNA transposition"/>
    <property type="evidence" value="ECO:0007669"/>
    <property type="project" value="InterPro"/>
</dbReference>
<comment type="caution">
    <text evidence="2">The sequence shown here is derived from an EMBL/GenBank/DDBJ whole genome shotgun (WGS) entry which is preliminary data.</text>
</comment>
<evidence type="ECO:0000259" key="1">
    <source>
        <dbReference type="Pfam" id="PF01609"/>
    </source>
</evidence>
<dbReference type="PANTHER" id="PTHR34614">
    <property type="match status" value="1"/>
</dbReference>
<dbReference type="InterPro" id="IPR047654">
    <property type="entry name" value="IS1634_transpos"/>
</dbReference>
<dbReference type="GO" id="GO:0004803">
    <property type="term" value="F:transposase activity"/>
    <property type="evidence" value="ECO:0007669"/>
    <property type="project" value="InterPro"/>
</dbReference>
<dbReference type="Pfam" id="PF01609">
    <property type="entry name" value="DDE_Tnp_1"/>
    <property type="match status" value="1"/>
</dbReference>
<dbReference type="OrthoDB" id="9767746at2"/>
<evidence type="ECO:0000313" key="2">
    <source>
        <dbReference type="EMBL" id="MQL53418.1"/>
    </source>
</evidence>
<protein>
    <submittedName>
        <fullName evidence="2">IS1634 family transposase</fullName>
    </submittedName>
</protein>
<dbReference type="SUPFAM" id="SSF53098">
    <property type="entry name" value="Ribonuclease H-like"/>
    <property type="match status" value="1"/>
</dbReference>
<dbReference type="AlphaFoldDB" id="A0A6N7IW89"/>
<organism evidence="2 3">
    <name type="scientific">Desulfofundulus thermobenzoicus</name>
    <dbReference type="NCBI Taxonomy" id="29376"/>
    <lineage>
        <taxon>Bacteria</taxon>
        <taxon>Bacillati</taxon>
        <taxon>Bacillota</taxon>
        <taxon>Clostridia</taxon>
        <taxon>Eubacteriales</taxon>
        <taxon>Peptococcaceae</taxon>
        <taxon>Desulfofundulus</taxon>
    </lineage>
</organism>
<name>A0A6N7IW89_9FIRM</name>
<gene>
    <name evidence="2" type="ORF">GFC01_14355</name>
</gene>
<keyword evidence="3" id="KW-1185">Reference proteome</keyword>
<dbReference type="InterPro" id="IPR002559">
    <property type="entry name" value="Transposase_11"/>
</dbReference>
<dbReference type="Proteomes" id="UP000441717">
    <property type="component" value="Unassembled WGS sequence"/>
</dbReference>
<dbReference type="GO" id="GO:0003677">
    <property type="term" value="F:DNA binding"/>
    <property type="evidence" value="ECO:0007669"/>
    <property type="project" value="InterPro"/>
</dbReference>